<feature type="region of interest" description="Disordered" evidence="1">
    <location>
        <begin position="31"/>
        <end position="50"/>
    </location>
</feature>
<dbReference type="EMBL" id="FQZC01000002">
    <property type="protein sequence ID" value="SHJ06708.1"/>
    <property type="molecule type" value="Genomic_DNA"/>
</dbReference>
<reference evidence="2 3" key="1">
    <citation type="submission" date="2016-11" db="EMBL/GenBank/DDBJ databases">
        <authorList>
            <person name="Varghese N."/>
            <person name="Submissions S."/>
        </authorList>
    </citation>
    <scope>NUCLEOTIDE SEQUENCE [LARGE SCALE GENOMIC DNA]</scope>
    <source>
        <strain evidence="2 3">DSM 21988</strain>
    </source>
</reference>
<feature type="region of interest" description="Disordered" evidence="1">
    <location>
        <begin position="1"/>
        <end position="23"/>
    </location>
</feature>
<comment type="caution">
    <text evidence="2">The sequence shown here is derived from an EMBL/GenBank/DDBJ whole genome shotgun (WGS) entry which is preliminary data.</text>
</comment>
<keyword evidence="3" id="KW-1185">Reference proteome</keyword>
<feature type="compositionally biased region" description="Polar residues" evidence="1">
    <location>
        <begin position="1"/>
        <end position="11"/>
    </location>
</feature>
<dbReference type="RefSeq" id="WP_060604956.1">
    <property type="nucleotide sequence ID" value="NZ_FQZC01000002.1"/>
</dbReference>
<gene>
    <name evidence="2" type="ORF">SAMN02745911_1570</name>
</gene>
<protein>
    <submittedName>
        <fullName evidence="2">Uncharacterized protein</fullName>
    </submittedName>
</protein>
<organism evidence="2 3">
    <name type="scientific">Aureimonas altamirensis DSM 21988</name>
    <dbReference type="NCBI Taxonomy" id="1121026"/>
    <lineage>
        <taxon>Bacteria</taxon>
        <taxon>Pseudomonadati</taxon>
        <taxon>Pseudomonadota</taxon>
        <taxon>Alphaproteobacteria</taxon>
        <taxon>Hyphomicrobiales</taxon>
        <taxon>Aurantimonadaceae</taxon>
        <taxon>Aureimonas</taxon>
    </lineage>
</organism>
<name>A0ABY1IEN0_9HYPH</name>
<dbReference type="Proteomes" id="UP000184290">
    <property type="component" value="Unassembled WGS sequence"/>
</dbReference>
<evidence type="ECO:0000256" key="1">
    <source>
        <dbReference type="SAM" id="MobiDB-lite"/>
    </source>
</evidence>
<feature type="region of interest" description="Disordered" evidence="1">
    <location>
        <begin position="58"/>
        <end position="80"/>
    </location>
</feature>
<accession>A0ABY1IEN0</accession>
<evidence type="ECO:0000313" key="3">
    <source>
        <dbReference type="Proteomes" id="UP000184290"/>
    </source>
</evidence>
<proteinExistence type="predicted"/>
<evidence type="ECO:0000313" key="2">
    <source>
        <dbReference type="EMBL" id="SHJ06708.1"/>
    </source>
</evidence>
<sequence length="80" mass="8096">MTNLNDGTMRTLTDGEQERVSGASAELVTTLAVGEEDGGGGFATTKALGEEDGGWATTMAVGEEDGGGLSPIALDAKIHR</sequence>